<name>A0ABY2SH62_9HYPH</name>
<sequence length="265" mass="28846">MKNSLKTVVAASAILVCVQFPALADTLRVAADLSYPPFQYRDSQGKPAGFEIDITNAVCAAIGAKCQYVAVSFDSEIPALLAKKVDFISPQGATKKRRQVIDFSHFIYHIPTQLVARKGSGLLPDAAKLQGKRIAVQQGTIQEMYANQYWAPHGVEVVPYADQDTIYQDLVAGRLDGALSPAVAVTFGFLAKPEGKDFALVGREVRDSTLFSIGSAYGLRKGDTPLEQRLNQGLDKIMANGTWDKIKQRYFGDIAMKVSGQEDAK</sequence>
<dbReference type="Gene3D" id="3.40.190.10">
    <property type="entry name" value="Periplasmic binding protein-like II"/>
    <property type="match status" value="2"/>
</dbReference>
<feature type="domain" description="Solute-binding protein family 3/N-terminal" evidence="6">
    <location>
        <begin position="26"/>
        <end position="254"/>
    </location>
</feature>
<dbReference type="EMBL" id="SZPQ01000027">
    <property type="protein sequence ID" value="TKI04605.1"/>
    <property type="molecule type" value="Genomic_DNA"/>
</dbReference>
<dbReference type="Pfam" id="PF00497">
    <property type="entry name" value="SBP_bac_3"/>
    <property type="match status" value="1"/>
</dbReference>
<keyword evidence="3 5" id="KW-0732">Signal</keyword>
<protein>
    <submittedName>
        <fullName evidence="7">Transporter substrate-binding domain-containing protein</fullName>
    </submittedName>
</protein>
<evidence type="ECO:0000313" key="7">
    <source>
        <dbReference type="EMBL" id="TKI04605.1"/>
    </source>
</evidence>
<comment type="caution">
    <text evidence="7">The sequence shown here is derived from an EMBL/GenBank/DDBJ whole genome shotgun (WGS) entry which is preliminary data.</text>
</comment>
<dbReference type="SUPFAM" id="SSF53850">
    <property type="entry name" value="Periplasmic binding protein-like II"/>
    <property type="match status" value="1"/>
</dbReference>
<evidence type="ECO:0000256" key="1">
    <source>
        <dbReference type="ARBA" id="ARBA00004196"/>
    </source>
</evidence>
<evidence type="ECO:0000313" key="8">
    <source>
        <dbReference type="Proteomes" id="UP000305202"/>
    </source>
</evidence>
<evidence type="ECO:0000259" key="6">
    <source>
        <dbReference type="SMART" id="SM00062"/>
    </source>
</evidence>
<dbReference type="PANTHER" id="PTHR35936">
    <property type="entry name" value="MEMBRANE-BOUND LYTIC MUREIN TRANSGLYCOSYLASE F"/>
    <property type="match status" value="1"/>
</dbReference>
<comment type="subcellular location">
    <subcellularLocation>
        <location evidence="1">Cell envelope</location>
    </subcellularLocation>
</comment>
<feature type="chain" id="PRO_5046367530" evidence="5">
    <location>
        <begin position="25"/>
        <end position="265"/>
    </location>
</feature>
<organism evidence="7 8">
    <name type="scientific">Martelella alba</name>
    <dbReference type="NCBI Taxonomy" id="2590451"/>
    <lineage>
        <taxon>Bacteria</taxon>
        <taxon>Pseudomonadati</taxon>
        <taxon>Pseudomonadota</taxon>
        <taxon>Alphaproteobacteria</taxon>
        <taxon>Hyphomicrobiales</taxon>
        <taxon>Aurantimonadaceae</taxon>
        <taxon>Martelella</taxon>
    </lineage>
</organism>
<gene>
    <name evidence="7" type="ORF">FCN80_17470</name>
</gene>
<dbReference type="SMART" id="SM00062">
    <property type="entry name" value="PBPb"/>
    <property type="match status" value="1"/>
</dbReference>
<evidence type="ECO:0000256" key="3">
    <source>
        <dbReference type="ARBA" id="ARBA00022729"/>
    </source>
</evidence>
<evidence type="ECO:0000256" key="4">
    <source>
        <dbReference type="RuleBase" id="RU003744"/>
    </source>
</evidence>
<keyword evidence="8" id="KW-1185">Reference proteome</keyword>
<evidence type="ECO:0000256" key="5">
    <source>
        <dbReference type="SAM" id="SignalP"/>
    </source>
</evidence>
<evidence type="ECO:0000256" key="2">
    <source>
        <dbReference type="ARBA" id="ARBA00010333"/>
    </source>
</evidence>
<accession>A0ABY2SH62</accession>
<comment type="similarity">
    <text evidence="2 4">Belongs to the bacterial solute-binding protein 3 family.</text>
</comment>
<dbReference type="RefSeq" id="WP_136991455.1">
    <property type="nucleotide sequence ID" value="NZ_SZPQ01000027.1"/>
</dbReference>
<dbReference type="PANTHER" id="PTHR35936:SF13">
    <property type="entry name" value="HISTIDINE-BINDING PERIPLASMIC PROTEIN"/>
    <property type="match status" value="1"/>
</dbReference>
<dbReference type="InterPro" id="IPR001638">
    <property type="entry name" value="Solute-binding_3/MltF_N"/>
</dbReference>
<feature type="signal peptide" evidence="5">
    <location>
        <begin position="1"/>
        <end position="24"/>
    </location>
</feature>
<dbReference type="InterPro" id="IPR018313">
    <property type="entry name" value="SBP_3_CS"/>
</dbReference>
<proteinExistence type="inferred from homology"/>
<reference evidence="7 8" key="1">
    <citation type="submission" date="2019-04" db="EMBL/GenBank/DDBJ databases">
        <authorList>
            <person name="Li M."/>
            <person name="Gao C."/>
        </authorList>
    </citation>
    <scope>NUCLEOTIDE SEQUENCE [LARGE SCALE GENOMIC DNA]</scope>
    <source>
        <strain evidence="7 8">BGMRC 2031</strain>
    </source>
</reference>
<dbReference type="Proteomes" id="UP000305202">
    <property type="component" value="Unassembled WGS sequence"/>
</dbReference>
<dbReference type="PROSITE" id="PS01039">
    <property type="entry name" value="SBP_BACTERIAL_3"/>
    <property type="match status" value="1"/>
</dbReference>